<name>A0A7W7LVP7_9ACTN</name>
<protein>
    <submittedName>
        <fullName evidence="2">Uncharacterized protein</fullName>
    </submittedName>
</protein>
<reference evidence="2 3" key="1">
    <citation type="submission" date="2020-08" db="EMBL/GenBank/DDBJ databases">
        <title>Genomic Encyclopedia of Type Strains, Phase III (KMG-III): the genomes of soil and plant-associated and newly described type strains.</title>
        <authorList>
            <person name="Whitman W."/>
        </authorList>
    </citation>
    <scope>NUCLEOTIDE SEQUENCE [LARGE SCALE GENOMIC DNA]</scope>
    <source>
        <strain evidence="2 3">CECT 3273</strain>
    </source>
</reference>
<feature type="region of interest" description="Disordered" evidence="1">
    <location>
        <begin position="1"/>
        <end position="42"/>
    </location>
</feature>
<accession>A0A7W7LVP7</accession>
<sequence length="186" mass="19412">MTARAGEPFDVTRATSDAEAALSAPVPTAGPTTSEGEPATGEWTATRGEGFLLLPLWESGALTGVYGPEWNDAEAAAEANLTALVTELDRRWGPHRTVSMRVPLHRSRAGTSLPEPFRTLTAKDCYGDLTVWGPVPPAGPLGGPSAGPPAAPRWFALSLNQSDGDAPMLITALVSTRPITEPADQG</sequence>
<evidence type="ECO:0000313" key="2">
    <source>
        <dbReference type="EMBL" id="MBB4897237.1"/>
    </source>
</evidence>
<organism evidence="2 3">
    <name type="scientific">Streptomyces griseomycini</name>
    <dbReference type="NCBI Taxonomy" id="66895"/>
    <lineage>
        <taxon>Bacteria</taxon>
        <taxon>Bacillati</taxon>
        <taxon>Actinomycetota</taxon>
        <taxon>Actinomycetes</taxon>
        <taxon>Kitasatosporales</taxon>
        <taxon>Streptomycetaceae</taxon>
        <taxon>Streptomyces</taxon>
    </lineage>
</organism>
<keyword evidence="3" id="KW-1185">Reference proteome</keyword>
<proteinExistence type="predicted"/>
<dbReference type="AlphaFoldDB" id="A0A7W7LVP7"/>
<comment type="caution">
    <text evidence="2">The sequence shown here is derived from an EMBL/GenBank/DDBJ whole genome shotgun (WGS) entry which is preliminary data.</text>
</comment>
<dbReference type="Proteomes" id="UP000579523">
    <property type="component" value="Unassembled WGS sequence"/>
</dbReference>
<evidence type="ECO:0000313" key="3">
    <source>
        <dbReference type="Proteomes" id="UP000579523"/>
    </source>
</evidence>
<dbReference type="EMBL" id="JACHJI010000002">
    <property type="protein sequence ID" value="MBB4897237.1"/>
    <property type="molecule type" value="Genomic_DNA"/>
</dbReference>
<evidence type="ECO:0000256" key="1">
    <source>
        <dbReference type="SAM" id="MobiDB-lite"/>
    </source>
</evidence>
<gene>
    <name evidence="2" type="ORF">FHS37_001264</name>
</gene>
<dbReference type="RefSeq" id="WP_184818040.1">
    <property type="nucleotide sequence ID" value="NZ_BMTK01000013.1"/>
</dbReference>